<evidence type="ECO:0000313" key="1">
    <source>
        <dbReference type="EMBL" id="KAI3729713.1"/>
    </source>
</evidence>
<comment type="caution">
    <text evidence="1">The sequence shown here is derived from an EMBL/GenBank/DDBJ whole genome shotgun (WGS) entry which is preliminary data.</text>
</comment>
<keyword evidence="2" id="KW-1185">Reference proteome</keyword>
<dbReference type="Proteomes" id="UP001055879">
    <property type="component" value="Linkage Group LG05"/>
</dbReference>
<protein>
    <submittedName>
        <fullName evidence="1">Uncharacterized protein</fullName>
    </submittedName>
</protein>
<proteinExistence type="predicted"/>
<name>A0ACB9C611_ARCLA</name>
<accession>A0ACB9C611</accession>
<evidence type="ECO:0000313" key="2">
    <source>
        <dbReference type="Proteomes" id="UP001055879"/>
    </source>
</evidence>
<reference evidence="1 2" key="2">
    <citation type="journal article" date="2022" name="Mol. Ecol. Resour.">
        <title>The genomes of chicory, endive, great burdock and yacon provide insights into Asteraceae paleo-polyploidization history and plant inulin production.</title>
        <authorList>
            <person name="Fan W."/>
            <person name="Wang S."/>
            <person name="Wang H."/>
            <person name="Wang A."/>
            <person name="Jiang F."/>
            <person name="Liu H."/>
            <person name="Zhao H."/>
            <person name="Xu D."/>
            <person name="Zhang Y."/>
        </authorList>
    </citation>
    <scope>NUCLEOTIDE SEQUENCE [LARGE SCALE GENOMIC DNA]</scope>
    <source>
        <strain evidence="2">cv. Niubang</strain>
    </source>
</reference>
<organism evidence="1 2">
    <name type="scientific">Arctium lappa</name>
    <name type="common">Greater burdock</name>
    <name type="synonym">Lappa major</name>
    <dbReference type="NCBI Taxonomy" id="4217"/>
    <lineage>
        <taxon>Eukaryota</taxon>
        <taxon>Viridiplantae</taxon>
        <taxon>Streptophyta</taxon>
        <taxon>Embryophyta</taxon>
        <taxon>Tracheophyta</taxon>
        <taxon>Spermatophyta</taxon>
        <taxon>Magnoliopsida</taxon>
        <taxon>eudicotyledons</taxon>
        <taxon>Gunneridae</taxon>
        <taxon>Pentapetalae</taxon>
        <taxon>asterids</taxon>
        <taxon>campanulids</taxon>
        <taxon>Asterales</taxon>
        <taxon>Asteraceae</taxon>
        <taxon>Carduoideae</taxon>
        <taxon>Cardueae</taxon>
        <taxon>Arctiinae</taxon>
        <taxon>Arctium</taxon>
    </lineage>
</organism>
<sequence length="206" mass="22541">MAESVADALENINMENEDDTETEDFSIPLSNPSNVASVSYAPSGGETSLRRKKRKATATDDMTKLIEKGLASVSDEMHKLVTVIISSSPNLESLDSLPNDLKDMGLNTIQVVRVSMYFGNNPTQLRIWKGLDGSFKPEFVKGILEEDNISSFTDDTTTASPQPHPMAMAPLSPSPITVSLPSTSQLLRKPKHPFASNGETLYRCFF</sequence>
<reference evidence="2" key="1">
    <citation type="journal article" date="2022" name="Mol. Ecol. Resour.">
        <title>The genomes of chicory, endive, great burdock and yacon provide insights into Asteraceae palaeo-polyploidization history and plant inulin production.</title>
        <authorList>
            <person name="Fan W."/>
            <person name="Wang S."/>
            <person name="Wang H."/>
            <person name="Wang A."/>
            <person name="Jiang F."/>
            <person name="Liu H."/>
            <person name="Zhao H."/>
            <person name="Xu D."/>
            <person name="Zhang Y."/>
        </authorList>
    </citation>
    <scope>NUCLEOTIDE SEQUENCE [LARGE SCALE GENOMIC DNA]</scope>
    <source>
        <strain evidence="2">cv. Niubang</strain>
    </source>
</reference>
<gene>
    <name evidence="1" type="ORF">L6452_18377</name>
</gene>
<dbReference type="EMBL" id="CM042051">
    <property type="protein sequence ID" value="KAI3729713.1"/>
    <property type="molecule type" value="Genomic_DNA"/>
</dbReference>